<dbReference type="Proteomes" id="UP001501585">
    <property type="component" value="Unassembled WGS sequence"/>
</dbReference>
<gene>
    <name evidence="2" type="ORF">GCM10009799_14280</name>
</gene>
<feature type="transmembrane region" description="Helical" evidence="1">
    <location>
        <begin position="65"/>
        <end position="84"/>
    </location>
</feature>
<keyword evidence="1" id="KW-0812">Transmembrane</keyword>
<dbReference type="RefSeq" id="WP_344160950.1">
    <property type="nucleotide sequence ID" value="NZ_BAAAPC010000005.1"/>
</dbReference>
<sequence>MTAFVTSLGGKLAERWLAALMLPGVVFVCVAAIAVELGQAHWAEPALLRSAVDRFAASPAAHSNGAIALIALATVALAVAASALA</sequence>
<feature type="transmembrane region" description="Helical" evidence="1">
    <location>
        <begin position="16"/>
        <end position="35"/>
    </location>
</feature>
<comment type="caution">
    <text evidence="2">The sequence shown here is derived from an EMBL/GenBank/DDBJ whole genome shotgun (WGS) entry which is preliminary data.</text>
</comment>
<evidence type="ECO:0000313" key="2">
    <source>
        <dbReference type="EMBL" id="GAA1989685.1"/>
    </source>
</evidence>
<keyword evidence="3" id="KW-1185">Reference proteome</keyword>
<dbReference type="EMBL" id="BAAAPC010000005">
    <property type="protein sequence ID" value="GAA1989685.1"/>
    <property type="molecule type" value="Genomic_DNA"/>
</dbReference>
<proteinExistence type="predicted"/>
<keyword evidence="1" id="KW-0472">Membrane</keyword>
<reference evidence="2 3" key="1">
    <citation type="journal article" date="2019" name="Int. J. Syst. Evol. Microbiol.">
        <title>The Global Catalogue of Microorganisms (GCM) 10K type strain sequencing project: providing services to taxonomists for standard genome sequencing and annotation.</title>
        <authorList>
            <consortium name="The Broad Institute Genomics Platform"/>
            <consortium name="The Broad Institute Genome Sequencing Center for Infectious Disease"/>
            <person name="Wu L."/>
            <person name="Ma J."/>
        </authorList>
    </citation>
    <scope>NUCLEOTIDE SEQUENCE [LARGE SCALE GENOMIC DNA]</scope>
    <source>
        <strain evidence="2 3">JCM 15313</strain>
    </source>
</reference>
<accession>A0ABN2SNB6</accession>
<name>A0ABN2SNB6_9ACTN</name>
<evidence type="ECO:0000256" key="1">
    <source>
        <dbReference type="SAM" id="Phobius"/>
    </source>
</evidence>
<organism evidence="2 3">
    <name type="scientific">Nocardiopsis rhodophaea</name>
    <dbReference type="NCBI Taxonomy" id="280238"/>
    <lineage>
        <taxon>Bacteria</taxon>
        <taxon>Bacillati</taxon>
        <taxon>Actinomycetota</taxon>
        <taxon>Actinomycetes</taxon>
        <taxon>Streptosporangiales</taxon>
        <taxon>Nocardiopsidaceae</taxon>
        <taxon>Nocardiopsis</taxon>
    </lineage>
</organism>
<evidence type="ECO:0000313" key="3">
    <source>
        <dbReference type="Proteomes" id="UP001501585"/>
    </source>
</evidence>
<protein>
    <submittedName>
        <fullName evidence="2">Uncharacterized protein</fullName>
    </submittedName>
</protein>
<keyword evidence="1" id="KW-1133">Transmembrane helix</keyword>